<feature type="domain" description="ABC transmembrane type-1" evidence="9">
    <location>
        <begin position="16"/>
        <end position="195"/>
    </location>
</feature>
<evidence type="ECO:0000256" key="7">
    <source>
        <dbReference type="ARBA" id="ARBA00023136"/>
    </source>
</evidence>
<dbReference type="KEGG" id="sep:SE_0223"/>
<keyword evidence="6" id="KW-0921">Nickel transport</keyword>
<evidence type="ECO:0000256" key="6">
    <source>
        <dbReference type="ARBA" id="ARBA00023112"/>
    </source>
</evidence>
<dbReference type="InterPro" id="IPR035906">
    <property type="entry name" value="MetI-like_sf"/>
</dbReference>
<organism evidence="10 11">
    <name type="scientific">Staphylococcus epidermidis (strain ATCC 12228 / FDA PCI 1200)</name>
    <dbReference type="NCBI Taxonomy" id="176280"/>
    <lineage>
        <taxon>Bacteria</taxon>
        <taxon>Bacillati</taxon>
        <taxon>Bacillota</taxon>
        <taxon>Bacilli</taxon>
        <taxon>Bacillales</taxon>
        <taxon>Staphylococcaceae</taxon>
        <taxon>Staphylococcus</taxon>
    </lineage>
</organism>
<dbReference type="InterPro" id="IPR051204">
    <property type="entry name" value="ABC_transp_perm/SBD"/>
</dbReference>
<sequence length="211" mass="22737">MIKFISEHSGMLFAKTFEHLYISIVALVIAMIVAVPLGILLSKKEKLSKVSLTIAGVLQTIPTLAVLALMIPLFGVGKTPAIIALFLYVLLPILNNTIIGIQNIDSNLREAGRSMGMTNFQLMKDVELPLALPLILSGIRLSSVYVISWATLASYVGAGGLGDFIFNGLALFEPSMIITATILVTAIALIVDYVLSLIEKWVVPKGLKVSR</sequence>
<reference evidence="10 11" key="1">
    <citation type="journal article" date="2003" name="Mol. Microbiol.">
        <title>Genome-based analysis of virulence genes in a non-biofilm-forming Staphylococcus epidermidis strain (ATCC 12228).</title>
        <authorList>
            <person name="Zhang Y.Q."/>
            <person name="Ren S.X."/>
            <person name="Li H.L."/>
            <person name="Wang Y.X."/>
            <person name="Fu G."/>
            <person name="Yang J."/>
            <person name="Qin Z.Q."/>
            <person name="Miao Y.G."/>
            <person name="Wang W.Y."/>
            <person name="Chen R.S."/>
            <person name="Shen Y."/>
            <person name="Chen Z."/>
            <person name="Yuan Z.H."/>
            <person name="Zhao G.P."/>
            <person name="Qu D."/>
            <person name="Danchin A."/>
            <person name="Wen Y.M."/>
        </authorList>
    </citation>
    <scope>NUCLEOTIDE SEQUENCE [LARGE SCALE GENOMIC DNA]</scope>
    <source>
        <strain evidence="11">ATCC 12228 / FDA PCI 1200</strain>
    </source>
</reference>
<feature type="transmembrane region" description="Helical" evidence="8">
    <location>
        <begin position="52"/>
        <end position="75"/>
    </location>
</feature>
<evidence type="ECO:0000256" key="4">
    <source>
        <dbReference type="ARBA" id="ARBA00022692"/>
    </source>
</evidence>
<feature type="transmembrane region" description="Helical" evidence="8">
    <location>
        <begin position="130"/>
        <end position="156"/>
    </location>
</feature>
<dbReference type="GO" id="GO:0031460">
    <property type="term" value="P:glycine betaine transport"/>
    <property type="evidence" value="ECO:0007669"/>
    <property type="project" value="TreeGrafter"/>
</dbReference>
<evidence type="ECO:0000256" key="8">
    <source>
        <dbReference type="RuleBase" id="RU363032"/>
    </source>
</evidence>
<dbReference type="FunFam" id="1.10.3720.10:FF:000001">
    <property type="entry name" value="Glycine betaine ABC transporter, permease"/>
    <property type="match status" value="1"/>
</dbReference>
<feature type="transmembrane region" description="Helical" evidence="8">
    <location>
        <begin position="176"/>
        <end position="198"/>
    </location>
</feature>
<dbReference type="PANTHER" id="PTHR30177:SF28">
    <property type="entry name" value="CHOLINE TRANSPORT SYSTEM PERMEASE PROTEIN OPUBB"/>
    <property type="match status" value="1"/>
</dbReference>
<evidence type="ECO:0000256" key="1">
    <source>
        <dbReference type="ARBA" id="ARBA00004141"/>
    </source>
</evidence>
<dbReference type="AlphaFoldDB" id="A0A0H2VG59"/>
<keyword evidence="5 8" id="KW-1133">Transmembrane helix</keyword>
<dbReference type="PROSITE" id="PS50928">
    <property type="entry name" value="ABC_TM1"/>
    <property type="match status" value="1"/>
</dbReference>
<dbReference type="OrthoDB" id="9801163at2"/>
<feature type="transmembrane region" description="Helical" evidence="8">
    <location>
        <begin position="81"/>
        <end position="101"/>
    </location>
</feature>
<keyword evidence="4 8" id="KW-0812">Transmembrane</keyword>
<dbReference type="RefSeq" id="WP_001830452.1">
    <property type="nucleotide sequence ID" value="NC_004461.1"/>
</dbReference>
<evidence type="ECO:0000256" key="2">
    <source>
        <dbReference type="ARBA" id="ARBA00022448"/>
    </source>
</evidence>
<keyword evidence="6" id="KW-0406">Ion transport</keyword>
<dbReference type="EMBL" id="AE015929">
    <property type="protein sequence ID" value="AAO03820.1"/>
    <property type="molecule type" value="Genomic_DNA"/>
</dbReference>
<name>A0A0H2VG59_STAES</name>
<dbReference type="Proteomes" id="UP000001411">
    <property type="component" value="Chromosome"/>
</dbReference>
<evidence type="ECO:0000313" key="11">
    <source>
        <dbReference type="Proteomes" id="UP000001411"/>
    </source>
</evidence>
<dbReference type="GO" id="GO:0055085">
    <property type="term" value="P:transmembrane transport"/>
    <property type="evidence" value="ECO:0007669"/>
    <property type="project" value="InterPro"/>
</dbReference>
<evidence type="ECO:0000256" key="5">
    <source>
        <dbReference type="ARBA" id="ARBA00022989"/>
    </source>
</evidence>
<gene>
    <name evidence="10" type="ordered locus">SE_0223</name>
</gene>
<comment type="similarity">
    <text evidence="8">Belongs to the binding-protein-dependent transport system permease family.</text>
</comment>
<comment type="subcellular location">
    <subcellularLocation>
        <location evidence="8">Cell membrane</location>
        <topology evidence="8">Multi-pass membrane protein</topology>
    </subcellularLocation>
    <subcellularLocation>
        <location evidence="1">Membrane</location>
        <topology evidence="1">Multi-pass membrane protein</topology>
    </subcellularLocation>
</comment>
<keyword evidence="2 8" id="KW-0813">Transport</keyword>
<dbReference type="Pfam" id="PF00528">
    <property type="entry name" value="BPD_transp_1"/>
    <property type="match status" value="1"/>
</dbReference>
<dbReference type="GO" id="GO:0015675">
    <property type="term" value="P:nickel cation transport"/>
    <property type="evidence" value="ECO:0007669"/>
    <property type="project" value="UniProtKB-KW"/>
</dbReference>
<keyword evidence="3" id="KW-0533">Nickel</keyword>
<evidence type="ECO:0000259" key="9">
    <source>
        <dbReference type="PROSITE" id="PS50928"/>
    </source>
</evidence>
<dbReference type="InterPro" id="IPR000515">
    <property type="entry name" value="MetI-like"/>
</dbReference>
<dbReference type="GO" id="GO:0005886">
    <property type="term" value="C:plasma membrane"/>
    <property type="evidence" value="ECO:0007669"/>
    <property type="project" value="UniProtKB-SubCell"/>
</dbReference>
<dbReference type="SUPFAM" id="SSF161098">
    <property type="entry name" value="MetI-like"/>
    <property type="match status" value="1"/>
</dbReference>
<dbReference type="PANTHER" id="PTHR30177">
    <property type="entry name" value="GLYCINE BETAINE/L-PROLINE TRANSPORT SYSTEM PERMEASE PROTEIN PROW"/>
    <property type="match status" value="1"/>
</dbReference>
<feature type="transmembrane region" description="Helical" evidence="8">
    <location>
        <begin position="20"/>
        <end position="40"/>
    </location>
</feature>
<dbReference type="Gene3D" id="1.10.3720.10">
    <property type="entry name" value="MetI-like"/>
    <property type="match status" value="1"/>
</dbReference>
<dbReference type="HOGENOM" id="CLU_046113_7_2_9"/>
<proteinExistence type="inferred from homology"/>
<accession>A0A0H2VG59</accession>
<evidence type="ECO:0000313" key="10">
    <source>
        <dbReference type="EMBL" id="AAO03820.1"/>
    </source>
</evidence>
<dbReference type="eggNOG" id="COG1174">
    <property type="taxonomic scope" value="Bacteria"/>
</dbReference>
<dbReference type="CDD" id="cd06261">
    <property type="entry name" value="TM_PBP2"/>
    <property type="match status" value="1"/>
</dbReference>
<evidence type="ECO:0000256" key="3">
    <source>
        <dbReference type="ARBA" id="ARBA00022596"/>
    </source>
</evidence>
<protein>
    <submittedName>
        <fullName evidence="10">OpuCB protein</fullName>
    </submittedName>
</protein>
<keyword evidence="7 8" id="KW-0472">Membrane</keyword>
<dbReference type="PATRIC" id="fig|176280.10.peg.202"/>